<reference evidence="1 2" key="1">
    <citation type="submission" date="2009-05" db="EMBL/GenBank/DDBJ databases">
        <authorList>
            <person name="Setubal J.C."/>
            <person name="Boyle S."/>
            <person name="Crasta O.R."/>
            <person name="Gillespie J.J."/>
            <person name="Kenyon R.W."/>
            <person name="Lu J."/>
            <person name="Mane S."/>
            <person name="Nagrani S."/>
            <person name="Shallom J.M."/>
            <person name="Shallom S."/>
            <person name="Shukla M."/>
            <person name="Snyder E.E."/>
            <person name="Sobral B.W."/>
            <person name="Wattam A.R."/>
            <person name="Will R."/>
            <person name="Williams K."/>
            <person name="Yoo H."/>
            <person name="Munk C."/>
            <person name="Tapia R."/>
            <person name="Green L."/>
            <person name="Rogers Y."/>
            <person name="Detter J.C."/>
            <person name="Bruce D."/>
            <person name="Brettin T.S."/>
            <person name="Tsolis R."/>
        </authorList>
    </citation>
    <scope>NUCLEOTIDE SEQUENCE [LARGE SCALE GENOMIC DNA]</scope>
    <source>
        <strain evidence="1 2">LMG 3301</strain>
    </source>
</reference>
<dbReference type="EMBL" id="ACQA01000002">
    <property type="protein sequence ID" value="EEQ93533.1"/>
    <property type="molecule type" value="Genomic_DNA"/>
</dbReference>
<dbReference type="HOGENOM" id="CLU_3374890_0_0_5"/>
<sequence>MEKPAQALIIQGKTPAPMGRGFAFLDRRASPMFG</sequence>
<gene>
    <name evidence="1" type="ORF">OINT_2000690</name>
</gene>
<name>C4WKZ9_9HYPH</name>
<proteinExistence type="predicted"/>
<comment type="caution">
    <text evidence="1">The sequence shown here is derived from an EMBL/GenBank/DDBJ whole genome shotgun (WGS) entry which is preliminary data.</text>
</comment>
<organism evidence="1 2">
    <name type="scientific">Brucella intermedia LMG 3301</name>
    <dbReference type="NCBI Taxonomy" id="641118"/>
    <lineage>
        <taxon>Bacteria</taxon>
        <taxon>Pseudomonadati</taxon>
        <taxon>Pseudomonadota</taxon>
        <taxon>Alphaproteobacteria</taxon>
        <taxon>Hyphomicrobiales</taxon>
        <taxon>Brucellaceae</taxon>
        <taxon>Brucella/Ochrobactrum group</taxon>
        <taxon>Brucella</taxon>
    </lineage>
</organism>
<evidence type="ECO:0000313" key="2">
    <source>
        <dbReference type="Proteomes" id="UP000004386"/>
    </source>
</evidence>
<dbReference type="AlphaFoldDB" id="C4WKZ9"/>
<evidence type="ECO:0000313" key="1">
    <source>
        <dbReference type="EMBL" id="EEQ93533.1"/>
    </source>
</evidence>
<accession>C4WKZ9</accession>
<protein>
    <submittedName>
        <fullName evidence="1">Uncharacterized protein</fullName>
    </submittedName>
</protein>
<dbReference type="Proteomes" id="UP000004386">
    <property type="component" value="Unassembled WGS sequence"/>
</dbReference>